<organism evidence="3 4">
    <name type="scientific">Vanrija humicola</name>
    <name type="common">Yeast</name>
    <name type="synonym">Cryptococcus humicola</name>
    <dbReference type="NCBI Taxonomy" id="5417"/>
    <lineage>
        <taxon>Eukaryota</taxon>
        <taxon>Fungi</taxon>
        <taxon>Dikarya</taxon>
        <taxon>Basidiomycota</taxon>
        <taxon>Agaricomycotina</taxon>
        <taxon>Tremellomycetes</taxon>
        <taxon>Trichosporonales</taxon>
        <taxon>Trichosporonaceae</taxon>
        <taxon>Vanrija</taxon>
    </lineage>
</organism>
<dbReference type="SUPFAM" id="SSF51182">
    <property type="entry name" value="RmlC-like cupins"/>
    <property type="match status" value="1"/>
</dbReference>
<dbReference type="Proteomes" id="UP000473826">
    <property type="component" value="Unassembled WGS sequence"/>
</dbReference>
<feature type="domain" description="Cupin type-2" evidence="2">
    <location>
        <begin position="45"/>
        <end position="115"/>
    </location>
</feature>
<evidence type="ECO:0000313" key="3">
    <source>
        <dbReference type="EMBL" id="TXT05094.1"/>
    </source>
</evidence>
<dbReference type="InterPro" id="IPR014710">
    <property type="entry name" value="RmlC-like_jellyroll"/>
</dbReference>
<keyword evidence="4" id="KW-1185">Reference proteome</keyword>
<reference evidence="3 4" key="1">
    <citation type="journal article" date="2019" name="PLoS Genet.">
        <title>Convergent evolution of linked mating-type loci in basidiomycete fungi.</title>
        <authorList>
            <person name="Sun S."/>
            <person name="Coelho M.A."/>
            <person name="Heitman J."/>
            <person name="Nowrousian M."/>
        </authorList>
    </citation>
    <scope>NUCLEOTIDE SEQUENCE [LARGE SCALE GENOMIC DNA]</scope>
    <source>
        <strain evidence="3 4">CBS 4282</strain>
    </source>
</reference>
<feature type="compositionally biased region" description="Polar residues" evidence="1">
    <location>
        <begin position="10"/>
        <end position="22"/>
    </location>
</feature>
<dbReference type="PANTHER" id="PTHR38599">
    <property type="entry name" value="CUPIN DOMAIN PROTEIN (AFU_ORTHOLOGUE AFUA_3G13620)"/>
    <property type="match status" value="1"/>
</dbReference>
<dbReference type="EMBL" id="QKWK01000012">
    <property type="protein sequence ID" value="TXT05094.1"/>
    <property type="molecule type" value="Genomic_DNA"/>
</dbReference>
<dbReference type="Pfam" id="PF07883">
    <property type="entry name" value="Cupin_2"/>
    <property type="match status" value="1"/>
</dbReference>
<dbReference type="AlphaFoldDB" id="A0A7D8UWF1"/>
<evidence type="ECO:0000259" key="2">
    <source>
        <dbReference type="Pfam" id="PF07883"/>
    </source>
</evidence>
<dbReference type="Gene3D" id="2.60.120.10">
    <property type="entry name" value="Jelly Rolls"/>
    <property type="match status" value="1"/>
</dbReference>
<dbReference type="CDD" id="cd02234">
    <property type="entry name" value="cupin_BLR7677-like"/>
    <property type="match status" value="1"/>
</dbReference>
<name>A0A7D8UWF1_VANHU</name>
<dbReference type="OrthoDB" id="5793281at2759"/>
<feature type="region of interest" description="Disordered" evidence="1">
    <location>
        <begin position="78"/>
        <end position="104"/>
    </location>
</feature>
<gene>
    <name evidence="3" type="ORF">VHUM_03914</name>
</gene>
<dbReference type="PANTHER" id="PTHR38599:SF1">
    <property type="entry name" value="CUPIN DOMAIN PROTEIN (AFU_ORTHOLOGUE AFUA_3G13620)"/>
    <property type="match status" value="1"/>
</dbReference>
<feature type="compositionally biased region" description="Basic and acidic residues" evidence="1">
    <location>
        <begin position="95"/>
        <end position="104"/>
    </location>
</feature>
<sequence length="140" mass="15090">MSWVDDTTHELTSSNPTKNDGTTIEALFSYPLPNAPTLKTVCLKVSYDGGAFTPRHRHGNAFVTAVVLSGSVESAVNDEEPKTYGAGESWTENPGDIHSHSRNASETEPAVFIATFIAPIDQEEFVIFDCPACKVASEAK</sequence>
<evidence type="ECO:0000313" key="4">
    <source>
        <dbReference type="Proteomes" id="UP000473826"/>
    </source>
</evidence>
<dbReference type="InterPro" id="IPR013096">
    <property type="entry name" value="Cupin_2"/>
</dbReference>
<protein>
    <recommendedName>
        <fullName evidence="2">Cupin type-2 domain-containing protein</fullName>
    </recommendedName>
</protein>
<evidence type="ECO:0000256" key="1">
    <source>
        <dbReference type="SAM" id="MobiDB-lite"/>
    </source>
</evidence>
<comment type="caution">
    <text evidence="3">The sequence shown here is derived from an EMBL/GenBank/DDBJ whole genome shotgun (WGS) entry which is preliminary data.</text>
</comment>
<proteinExistence type="predicted"/>
<dbReference type="InterPro" id="IPR011051">
    <property type="entry name" value="RmlC_Cupin_sf"/>
</dbReference>
<accession>A0A7D8UWF1</accession>
<feature type="region of interest" description="Disordered" evidence="1">
    <location>
        <begin position="1"/>
        <end position="22"/>
    </location>
</feature>